<organism evidence="1 2">
    <name type="scientific">Nonomuraea thailandensis</name>
    <dbReference type="NCBI Taxonomy" id="1188745"/>
    <lineage>
        <taxon>Bacteria</taxon>
        <taxon>Bacillati</taxon>
        <taxon>Actinomycetota</taxon>
        <taxon>Actinomycetes</taxon>
        <taxon>Streptosporangiales</taxon>
        <taxon>Streptosporangiaceae</taxon>
        <taxon>Nonomuraea</taxon>
    </lineage>
</organism>
<dbReference type="Proteomes" id="UP001139648">
    <property type="component" value="Unassembled WGS sequence"/>
</dbReference>
<comment type="caution">
    <text evidence="1">The sequence shown here is derived from an EMBL/GenBank/DDBJ whole genome shotgun (WGS) entry which is preliminary data.</text>
</comment>
<protein>
    <submittedName>
        <fullName evidence="1">Uncharacterized protein</fullName>
    </submittedName>
</protein>
<proteinExistence type="predicted"/>
<keyword evidence="2" id="KW-1185">Reference proteome</keyword>
<evidence type="ECO:0000313" key="2">
    <source>
        <dbReference type="Proteomes" id="UP001139648"/>
    </source>
</evidence>
<accession>A0A9X2K4U4</accession>
<dbReference type="AlphaFoldDB" id="A0A9X2K4U4"/>
<evidence type="ECO:0000313" key="1">
    <source>
        <dbReference type="EMBL" id="MCP2359814.1"/>
    </source>
</evidence>
<name>A0A9X2K4U4_9ACTN</name>
<gene>
    <name evidence="1" type="ORF">HD597_006834</name>
</gene>
<sequence>MSRDPDEPEVLIEDGKLVCPWPNCRAVNNIVELDVASRENVLSLSENGVITAHLGDSSFESDGYECLACNRAVSIPDSHEITHS</sequence>
<dbReference type="EMBL" id="JAMZEB010000002">
    <property type="protein sequence ID" value="MCP2359814.1"/>
    <property type="molecule type" value="Genomic_DNA"/>
</dbReference>
<dbReference type="RefSeq" id="WP_253747231.1">
    <property type="nucleotide sequence ID" value="NZ_BAABKA010000035.1"/>
</dbReference>
<reference evidence="1" key="1">
    <citation type="submission" date="2022-06" db="EMBL/GenBank/DDBJ databases">
        <title>Sequencing the genomes of 1000 actinobacteria strains.</title>
        <authorList>
            <person name="Klenk H.-P."/>
        </authorList>
    </citation>
    <scope>NUCLEOTIDE SEQUENCE</scope>
    <source>
        <strain evidence="1">DSM 46694</strain>
    </source>
</reference>